<accession>A0ABR7J037</accession>
<dbReference type="RefSeq" id="WP_166125855.1">
    <property type="nucleotide sequence ID" value="NZ_JAANOQ010000002.1"/>
</dbReference>
<name>A0ABR7J037_9FLAO</name>
<sequence>MKSILIKFNLLLLLILLTQSCQNEPVGDGLLSTTETIKKDDVLFHLLQEITEDEDDPLRSIVCIDFIYPFQLLVYNDNYQIINQVTMTGDDMFSDFIGNLPSNQFISISYPLQTTLADGSIFTVSNNTELKLAIDACSREDIIATCSGLFGNPQGSCVWKVPFIEGENNEFAGAVFTANDNGTINLYHLNNNYTGTWIFLFLNDELNLNINLAGTSNVATSWNLNYKVLNFTENLIKIKSINIERTLTKDCKNSDSFEIGEIGPKGGKIAYKKNAYSNGWQYIEVLNQNLPTKEWGCINLNVNNAQFSNIGCGLQNNYGILNSHNDLNNFYTNPSICSASSNGSVASKEIINQNFNNSNNWFIPSFDELELIYNTLSIPHHLTFDNSYYWSSTEYDISKVKVINLQTGATENANKNSNNIKTLIIRYF</sequence>
<dbReference type="EMBL" id="JACRUN010000006">
    <property type="protein sequence ID" value="MBC5835405.1"/>
    <property type="molecule type" value="Genomic_DNA"/>
</dbReference>
<dbReference type="Proteomes" id="UP000605990">
    <property type="component" value="Unassembled WGS sequence"/>
</dbReference>
<dbReference type="PROSITE" id="PS51257">
    <property type="entry name" value="PROKAR_LIPOPROTEIN"/>
    <property type="match status" value="1"/>
</dbReference>
<organism evidence="2 3">
    <name type="scientific">Flavobacterium bernardetii</name>
    <dbReference type="NCBI Taxonomy" id="2813823"/>
    <lineage>
        <taxon>Bacteria</taxon>
        <taxon>Pseudomonadati</taxon>
        <taxon>Bacteroidota</taxon>
        <taxon>Flavobacteriia</taxon>
        <taxon>Flavobacteriales</taxon>
        <taxon>Flavobacteriaceae</taxon>
        <taxon>Flavobacterium</taxon>
    </lineage>
</organism>
<keyword evidence="1" id="KW-0732">Signal</keyword>
<comment type="caution">
    <text evidence="2">The sequence shown here is derived from an EMBL/GenBank/DDBJ whole genome shotgun (WGS) entry which is preliminary data.</text>
</comment>
<gene>
    <name evidence="2" type="ORF">H8R27_10970</name>
</gene>
<evidence type="ECO:0000313" key="2">
    <source>
        <dbReference type="EMBL" id="MBC5835405.1"/>
    </source>
</evidence>
<evidence type="ECO:0008006" key="4">
    <source>
        <dbReference type="Google" id="ProtNLM"/>
    </source>
</evidence>
<feature type="signal peptide" evidence="1">
    <location>
        <begin position="1"/>
        <end position="23"/>
    </location>
</feature>
<keyword evidence="3" id="KW-1185">Reference proteome</keyword>
<evidence type="ECO:0000313" key="3">
    <source>
        <dbReference type="Proteomes" id="UP000605990"/>
    </source>
</evidence>
<evidence type="ECO:0000256" key="1">
    <source>
        <dbReference type="SAM" id="SignalP"/>
    </source>
</evidence>
<feature type="chain" id="PRO_5045714771" description="DUF1566 domain-containing protein" evidence="1">
    <location>
        <begin position="24"/>
        <end position="428"/>
    </location>
</feature>
<reference evidence="2 3" key="1">
    <citation type="submission" date="2020-08" db="EMBL/GenBank/DDBJ databases">
        <title>Description of novel Flavobacterium F-408 isolate.</title>
        <authorList>
            <person name="Saticioglu I.B."/>
            <person name="Duman M."/>
            <person name="Altun S."/>
        </authorList>
    </citation>
    <scope>NUCLEOTIDE SEQUENCE [LARGE SCALE GENOMIC DNA]</scope>
    <source>
        <strain evidence="2 3">F-408</strain>
    </source>
</reference>
<protein>
    <recommendedName>
        <fullName evidence="4">DUF1566 domain-containing protein</fullName>
    </recommendedName>
</protein>
<proteinExistence type="predicted"/>